<feature type="region of interest" description="Disordered" evidence="1">
    <location>
        <begin position="843"/>
        <end position="883"/>
    </location>
</feature>
<evidence type="ECO:0000313" key="3">
    <source>
        <dbReference type="Proteomes" id="UP001280581"/>
    </source>
</evidence>
<comment type="caution">
    <text evidence="2">The sequence shown here is derived from an EMBL/GenBank/DDBJ whole genome shotgun (WGS) entry which is preliminary data.</text>
</comment>
<protein>
    <submittedName>
        <fullName evidence="2">Uncharacterized protein</fullName>
    </submittedName>
</protein>
<feature type="region of interest" description="Disordered" evidence="1">
    <location>
        <begin position="700"/>
        <end position="750"/>
    </location>
</feature>
<organism evidence="2 3">
    <name type="scientific">Pseudopithomyces chartarum</name>
    <dbReference type="NCBI Taxonomy" id="1892770"/>
    <lineage>
        <taxon>Eukaryota</taxon>
        <taxon>Fungi</taxon>
        <taxon>Dikarya</taxon>
        <taxon>Ascomycota</taxon>
        <taxon>Pezizomycotina</taxon>
        <taxon>Dothideomycetes</taxon>
        <taxon>Pleosporomycetidae</taxon>
        <taxon>Pleosporales</taxon>
        <taxon>Massarineae</taxon>
        <taxon>Didymosphaeriaceae</taxon>
        <taxon>Pseudopithomyces</taxon>
    </lineage>
</organism>
<name>A0AAN6RFN3_9PLEO</name>
<reference evidence="2 3" key="1">
    <citation type="submission" date="2021-02" db="EMBL/GenBank/DDBJ databases">
        <title>Genome assembly of Pseudopithomyces chartarum.</title>
        <authorList>
            <person name="Jauregui R."/>
            <person name="Singh J."/>
            <person name="Voisey C."/>
        </authorList>
    </citation>
    <scope>NUCLEOTIDE SEQUENCE [LARGE SCALE GENOMIC DNA]</scope>
    <source>
        <strain evidence="2 3">AGR01</strain>
    </source>
</reference>
<feature type="compositionally biased region" description="Polar residues" evidence="1">
    <location>
        <begin position="716"/>
        <end position="750"/>
    </location>
</feature>
<feature type="region of interest" description="Disordered" evidence="1">
    <location>
        <begin position="775"/>
        <end position="809"/>
    </location>
</feature>
<accession>A0AAN6RFN3</accession>
<feature type="compositionally biased region" description="Polar residues" evidence="1">
    <location>
        <begin position="788"/>
        <end position="801"/>
    </location>
</feature>
<gene>
    <name evidence="2" type="ORF">GRF29_103g1675813</name>
</gene>
<sequence>MVDSMSSDTTTAWTVTGQPTYLEAYQQMAFWPSPPVVTSTITEPEVVKFSRPEFARAGSTMGRHGSKKLWDSAAKDVPGNINYFSKFIEQLFIELCLYEVSEHEITALSKVLPNYLFAFTGRLSRKTATHRQYSLVDFLRKHRDKVPGYVLRIYNENLQGTEEEEEGVSSDQEERDSIGNMHFRNKTLNWLRNASDELIDPNPAVSDVAQDEKVYPQVSNRPALEELSIKSTTAFQWLVSDIRRELRLDHHQLNHMRSLSQQILLAAPYEPEEGLSARIYRISYIFEWKLMSFLRDQYSRSEYGSSNFPYGAVKQTFLEEPPSYAMIDRFTVSGGKYITASISMAIGHKDQPTHVPSDDYITRLENQRTKFFVLWDTIDTRGWLLSGNHVILHLVREFLHDKAKDKEWSGSFLCRQDSLQTKSLDSPFQILKNDDNRGLRLYTGKHEGKDKYKLGVENKEGTLSPDDSRTYFIMEQLVEQFFEVLEKVADYQKKSTEQQGLKLEKEAFKLMKARHKSHIQGYDFRNIVKRRSEHTRVEFEIDNTLLGTTGWRELMTEIHATPLFGRNFGEILRPLPDGGSCEHWSVLPKGQSYLAMTVDDLSTIIDEYDGETSQNLIRITKNIYLHSPADPILIPEDKWKLQSNSVKSCGLSPRGAIVFRQARRLDLSEQKIRKVAPEKDAKEVGNADSVEIPVVVVQSTATSSKQSEVGDGSSDRYPSSTATRNTSGLVEISGATTSTSKNEALRQTSPSAVELPSILLSGDGDLLQIIQASIEGKPTSDPEKHSVGTPTTLSQDPSNPLESLAKDPKGSCMSSATFYPVENHPVQIETTKDTIHTMHTFNTLTPTTKPKMPQAGSDAKTKKFKPRSSFLSIFRKNAKPADE</sequence>
<dbReference type="EMBL" id="WVTA01000009">
    <property type="protein sequence ID" value="KAK3207666.1"/>
    <property type="molecule type" value="Genomic_DNA"/>
</dbReference>
<dbReference type="AlphaFoldDB" id="A0AAN6RFN3"/>
<proteinExistence type="predicted"/>
<keyword evidence="3" id="KW-1185">Reference proteome</keyword>
<evidence type="ECO:0000313" key="2">
    <source>
        <dbReference type="EMBL" id="KAK3207666.1"/>
    </source>
</evidence>
<evidence type="ECO:0000256" key="1">
    <source>
        <dbReference type="SAM" id="MobiDB-lite"/>
    </source>
</evidence>
<dbReference type="Proteomes" id="UP001280581">
    <property type="component" value="Unassembled WGS sequence"/>
</dbReference>